<dbReference type="Pfam" id="PF18657">
    <property type="entry name" value="YDG"/>
    <property type="match status" value="2"/>
</dbReference>
<dbReference type="InterPro" id="IPR013783">
    <property type="entry name" value="Ig-like_fold"/>
</dbReference>
<keyword evidence="7" id="KW-1185">Reference proteome</keyword>
<dbReference type="InterPro" id="IPR013517">
    <property type="entry name" value="FG-GAP"/>
</dbReference>
<dbReference type="PROSITE" id="PS50268">
    <property type="entry name" value="CADHERIN_2"/>
    <property type="match status" value="1"/>
</dbReference>
<dbReference type="SUPFAM" id="SSF81296">
    <property type="entry name" value="E set domains"/>
    <property type="match status" value="3"/>
</dbReference>
<organism evidence="6 7">
    <name type="scientific">Pedobacter aquae</name>
    <dbReference type="NCBI Taxonomy" id="2605747"/>
    <lineage>
        <taxon>Bacteria</taxon>
        <taxon>Pseudomonadati</taxon>
        <taxon>Bacteroidota</taxon>
        <taxon>Sphingobacteriia</taxon>
        <taxon>Sphingobacteriales</taxon>
        <taxon>Sphingobacteriaceae</taxon>
        <taxon>Pedobacter</taxon>
    </lineage>
</organism>
<dbReference type="SUPFAM" id="SSF69318">
    <property type="entry name" value="Integrin alpha N-terminal domain"/>
    <property type="match status" value="3"/>
</dbReference>
<dbReference type="InterPro" id="IPR015919">
    <property type="entry name" value="Cadherin-like_sf"/>
</dbReference>
<evidence type="ECO:0000256" key="4">
    <source>
        <dbReference type="SAM" id="SignalP"/>
    </source>
</evidence>
<dbReference type="KEGG" id="pej:FYC62_13070"/>
<dbReference type="EMBL" id="CP043329">
    <property type="protein sequence ID" value="QEK52483.1"/>
    <property type="molecule type" value="Genomic_DNA"/>
</dbReference>
<reference evidence="6 7" key="1">
    <citation type="submission" date="2019-08" db="EMBL/GenBank/DDBJ databases">
        <title>Pedobacter sp. nov., isolated from Han river, South Korea.</title>
        <authorList>
            <person name="Lee D.-H."/>
            <person name="Kim Y.-S."/>
            <person name="Hwang E.-M."/>
            <person name="Le Tran T.C."/>
            <person name="Cha C.-J."/>
        </authorList>
    </citation>
    <scope>NUCLEOTIDE SEQUENCE [LARGE SCALE GENOMIC DNA]</scope>
    <source>
        <strain evidence="6 7">CJ43</strain>
    </source>
</reference>
<dbReference type="Gene3D" id="2.60.40.10">
    <property type="entry name" value="Immunoglobulins"/>
    <property type="match status" value="3"/>
</dbReference>
<evidence type="ECO:0000256" key="1">
    <source>
        <dbReference type="ARBA" id="ARBA00022729"/>
    </source>
</evidence>
<dbReference type="Gene3D" id="3.30.160.710">
    <property type="match status" value="1"/>
</dbReference>
<dbReference type="Pfam" id="PF13585">
    <property type="entry name" value="CHU_C"/>
    <property type="match status" value="1"/>
</dbReference>
<proteinExistence type="predicted"/>
<keyword evidence="3" id="KW-0325">Glycoprotein</keyword>
<dbReference type="SMART" id="SM00112">
    <property type="entry name" value="CA"/>
    <property type="match status" value="1"/>
</dbReference>
<evidence type="ECO:0000259" key="5">
    <source>
        <dbReference type="PROSITE" id="PS50268"/>
    </source>
</evidence>
<feature type="chain" id="PRO_5023056553" evidence="4">
    <location>
        <begin position="20"/>
        <end position="2689"/>
    </location>
</feature>
<dbReference type="Pfam" id="PF01839">
    <property type="entry name" value="FG-GAP"/>
    <property type="match status" value="2"/>
</dbReference>
<dbReference type="Gene3D" id="2.130.10.130">
    <property type="entry name" value="Integrin alpha, N-terminal"/>
    <property type="match status" value="4"/>
</dbReference>
<keyword evidence="1 4" id="KW-0732">Signal</keyword>
<evidence type="ECO:0000256" key="2">
    <source>
        <dbReference type="ARBA" id="ARBA00022737"/>
    </source>
</evidence>
<dbReference type="CDD" id="cd00603">
    <property type="entry name" value="IPT_PCSR"/>
    <property type="match status" value="1"/>
</dbReference>
<dbReference type="RefSeq" id="WP_149075258.1">
    <property type="nucleotide sequence ID" value="NZ_CP043329.1"/>
</dbReference>
<accession>A0A5C0VLD7</accession>
<dbReference type="GO" id="GO:0007156">
    <property type="term" value="P:homophilic cell adhesion via plasma membrane adhesion molecules"/>
    <property type="evidence" value="ECO:0007669"/>
    <property type="project" value="InterPro"/>
</dbReference>
<dbReference type="InterPro" id="IPR026341">
    <property type="entry name" value="T9SS_type_B"/>
</dbReference>
<dbReference type="Pfam" id="PF18676">
    <property type="entry name" value="MBG_2"/>
    <property type="match status" value="1"/>
</dbReference>
<dbReference type="NCBIfam" id="TIGR04131">
    <property type="entry name" value="Bac_Flav_CTERM"/>
    <property type="match status" value="1"/>
</dbReference>
<dbReference type="InterPro" id="IPR014756">
    <property type="entry name" value="Ig_E-set"/>
</dbReference>
<dbReference type="InterPro" id="IPR002126">
    <property type="entry name" value="Cadherin-like_dom"/>
</dbReference>
<sequence>MKKLLLFIFIILTSNCLYAQTGTLNFSVASGTNLGTEAVDGEGGSTDISGFTFNIFASNGLGVSTGGDIFYYSFNSFGVFEGLGPSNYQTGFDGLVISSSSGNFDFNGFRVAEVGFTFGASITVRGFRNSMSTGLVNLGLTPLGTIAYGPNELPDAIFSNVDKVVITSPGMRALFNGFTVGPAVDLSAPEVTSISLLASPQESASSVIYRVTFDENANNISVDDFILTSTGTASGNISSVSATTGSSVDVTVNAISGLGSLRLDLKNSTNLTDDLGNGNGTNGFTADYNAGATHLVRSIPVIISFSPLSAKPGDVITITGTNFNTTATNNVVFFGATKALVTAATASSLTVTVPSGAMFGPIKVLNSVTSLAASSRESFIPTFSPSKTGISLLDFSPRQDFSAGSATYSIANGDLDGDGKLDMAVVNYGANSLSVFHNTSSSGSITSGSFATKVDFTTGNFPIAVSITDVDGDGKLDIVVANYGGHSVSVFRNTSTTGSITTSSFAAKVDFATGLQPTSVAVGDFNRDGKPDIATANPGHNTFSVLQNTAASGSITTSSFAAKVDFAIGLGASPQLITVGDIDGDGKLDIATANASINTVSVFQNIHVSGNISSSSFATKVDFNTELGPWAVSITDVDLDGKPELIVANRNNNSLSVFQNTHSTGNISSSSFATKVDFATGVGNGPYALAIGDIDGDGKPDIAAMNANSSTVSIFRNTSSVGSISTSSLATGVNVNVGSTPLSVSIADLDGDGKPDIATANSQSNGVSVLRNTEIPPSITNVTSTKADGSYYLGENIPITITFNEAVDVTGTPQLTLETGATDRIINYASGTGTNTLTFNYTVQNGDISADLDYISSSALALNDGTIKSVTTTVDAILMLPTTGAAGSLGANKNLVILIPSPTITSFTPLSAKPGDVVTITGTGFNTTAANNIVYFGATKATVTAATATSLTVTVPTGATYAPTSVLNTGSNLLAQSPSSFNPIYSPSKLTFTNSDFEPKVDFATGNRPQALTTGDFDGDGYPDVAVINNADNTVSIFRNTGNGTSISFANKIDFVTGTTPVSVQSGDFDGDGKLDLAIVNSSSNSISTLRNNGSSGTISFEAKQDYITQSNPGQIKIGDFDGDGKLDLVINEFGNNSFSIFRNTSNVGAITFASANTLSTGAGSNPSALALGDVNGDGKLDIAITNFGASKLALYRNTSSVNALSFVLDNSYDTQSFPLSVAIGDLDQDGKADIAVSNTNSNTVSFYKNTGTNNILSFADGQAYFAMDSPRELTMGDVDGDGKVDLAVANINASSINIFKNNSTSAFLIFDKTIHTTGTNPISVALTDFDGDGRLDLVVSNSNTASNSISVLRNADIAPIVNLVSSSSANGTYQIGDIIPIKVAFDKIVNVTGNPRLRLETGTVDQWANYISGSGTDTLTFNYTVQAGDVSTDLDYTSTSALSLNNGTIKGITNVDANLTLAAPGASSSLGANKELVIFTAPPTITSFSPESAKPGDVITITGTNFSTTSANNIVFFGATKGIVNGATTTSLTVTVPSGATYGAITLLNTQTKLAAESPLNFNPIFSPSKAKLGTGDFAAKVDYTAGNGTFDVTLGDFDGDGKLDMAASNNGASFVSLFRNNGNGGFDTKVDIPVSYGGFSTGIAKGDLDGDGKLDLVVVGSNNMQIFRNTTTSGNFSTTSFTSVGTIATGLNPINVKISDIDLDGKLDITVLNLSSNSVSVFGNTSAGSVISFAPRVDFGVGFQPQGLAVGDLDNDGKSDLAVVIYSSKTLSILKNTSTVGSINSGSFASAVNISLSGNPFAVSMGDIDSDGKADIVVGFYADSYMTVLKNDINGAITSSNFATKINFNNINTQYGIAIGDLDGNGKPDIASVSYNNNALLVYRNTSTPGDINLSSLAPVVNFTTGRRPQNVAIGDLDGDGRLDFAVANSGANFVSIFKNIDPPVISNSGTLTAMSSTYGTPSSAISFNVSGASMQAGIKVTPPTGFEVSADNTTFTSTLTVGTTGTINSTPVYIRLAANTPAGNYSGNIALSSLNADSVKIATISSTVNPKALTVTGISIANKVYDRNTAATITGTASLTGIVGSDNVTIGGTATASFNDKNVGTGKAITIISNYTLGGTAAANYTLSQPTTGFTANITAKSLLVTATGVNKEYNGNTSATVTLSDDRISGDILTAAYTTATFIDRNVGTGKAVSVSGISISGTDAGNYTVNTTASTTANITAKALIITAADKQKFVGTANPVFTANYNGFIAGEDATVLIIQPSFSTTAVLNSPLGNYPITVSGASAQNYNISYVNGILQVIPGAPTSVSLAAITLFENRPSGTLAGTLSSTSDDPNATFTYSLVTGTGSTDNASFVINGNQLQTASSLNYENKQSYQIRVRSTTQFGFSLDQTFTVNLSDVNETPTLNTIANQRIYFREGVTERIVLQNVTAGPETSQSVQTLVTSNNPSLFQSLSANNNQISYVINNGQIGTATITVTVRDNGGTANGGVDQISRSFTLTVDAAPILTGTGTDIGSNLETPYTLNPEIGKGLSSKFKLEAVDAQSYSWSGAGLSNYNISNPVASPSTTTTYTVTITNSSGFATTASITVRVKDDYVIVADNNFSPNGDGINDVWKVQNIETYPNHELMIVDRGGRVLYRKRGYQNDWDGKIDGQPVDDGTYYYFFKFDDTSIRPVKGYITIIK</sequence>
<dbReference type="Pfam" id="PF01833">
    <property type="entry name" value="TIG"/>
    <property type="match status" value="3"/>
</dbReference>
<gene>
    <name evidence="6" type="ORF">FYC62_13070</name>
</gene>
<evidence type="ECO:0000313" key="6">
    <source>
        <dbReference type="EMBL" id="QEK52483.1"/>
    </source>
</evidence>
<dbReference type="PANTHER" id="PTHR46580:SF2">
    <property type="entry name" value="MAM DOMAIN-CONTAINING PROTEIN"/>
    <property type="match status" value="1"/>
</dbReference>
<feature type="signal peptide" evidence="4">
    <location>
        <begin position="1"/>
        <end position="19"/>
    </location>
</feature>
<dbReference type="InterPro" id="IPR013519">
    <property type="entry name" value="Int_alpha_beta-p"/>
</dbReference>
<evidence type="ECO:0000256" key="3">
    <source>
        <dbReference type="ARBA" id="ARBA00023180"/>
    </source>
</evidence>
<dbReference type="Pfam" id="PF13517">
    <property type="entry name" value="FG-GAP_3"/>
    <property type="match status" value="9"/>
</dbReference>
<evidence type="ECO:0000313" key="7">
    <source>
        <dbReference type="Proteomes" id="UP000323653"/>
    </source>
</evidence>
<dbReference type="GO" id="GO:0005509">
    <property type="term" value="F:calcium ion binding"/>
    <property type="evidence" value="ECO:0007669"/>
    <property type="project" value="InterPro"/>
</dbReference>
<dbReference type="Gene3D" id="2.60.40.60">
    <property type="entry name" value="Cadherins"/>
    <property type="match status" value="1"/>
</dbReference>
<keyword evidence="2" id="KW-0677">Repeat</keyword>
<dbReference type="InterPro" id="IPR028994">
    <property type="entry name" value="Integrin_alpha_N"/>
</dbReference>
<dbReference type="SMART" id="SM00191">
    <property type="entry name" value="Int_alpha"/>
    <property type="match status" value="11"/>
</dbReference>
<dbReference type="InterPro" id="IPR041286">
    <property type="entry name" value="MBG_2"/>
</dbReference>
<feature type="domain" description="Cadherin" evidence="5">
    <location>
        <begin position="2312"/>
        <end position="2412"/>
    </location>
</feature>
<dbReference type="SUPFAM" id="SSF49313">
    <property type="entry name" value="Cadherin-like"/>
    <property type="match status" value="1"/>
</dbReference>
<dbReference type="Gene3D" id="2.40.128.340">
    <property type="match status" value="3"/>
</dbReference>
<dbReference type="Proteomes" id="UP000323653">
    <property type="component" value="Chromosome"/>
</dbReference>
<dbReference type="PANTHER" id="PTHR46580">
    <property type="entry name" value="SENSOR KINASE-RELATED"/>
    <property type="match status" value="1"/>
</dbReference>
<name>A0A5C0VLD7_9SPHI</name>
<dbReference type="GO" id="GO:0016020">
    <property type="term" value="C:membrane"/>
    <property type="evidence" value="ECO:0007669"/>
    <property type="project" value="InterPro"/>
</dbReference>
<dbReference type="InterPro" id="IPR002909">
    <property type="entry name" value="IPT_dom"/>
</dbReference>
<protein>
    <submittedName>
        <fullName evidence="6">T9SS type B sorting domain-containing protein</fullName>
    </submittedName>
</protein>
<dbReference type="InterPro" id="IPR041248">
    <property type="entry name" value="YDG"/>
</dbReference>